<comment type="caution">
    <text evidence="7">The sequence shown here is derived from an EMBL/GenBank/DDBJ whole genome shotgun (WGS) entry which is preliminary data.</text>
</comment>
<evidence type="ECO:0000256" key="4">
    <source>
        <dbReference type="ARBA" id="ARBA00023157"/>
    </source>
</evidence>
<name>A0A8E0TRC7_9CAUL</name>
<evidence type="ECO:0000256" key="1">
    <source>
        <dbReference type="ARBA" id="ARBA00004196"/>
    </source>
</evidence>
<dbReference type="PANTHER" id="PTHR42852">
    <property type="entry name" value="THIOL:DISULFIDE INTERCHANGE PROTEIN DSBE"/>
    <property type="match status" value="1"/>
</dbReference>
<proteinExistence type="inferred from homology"/>
<comment type="similarity">
    <text evidence="2">Belongs to the thioredoxin family. DsbE subfamily.</text>
</comment>
<dbReference type="Proteomes" id="UP000016569">
    <property type="component" value="Unassembled WGS sequence"/>
</dbReference>
<dbReference type="Pfam" id="PF08534">
    <property type="entry name" value="Redoxin"/>
    <property type="match status" value="1"/>
</dbReference>
<dbReference type="InterPro" id="IPR036249">
    <property type="entry name" value="Thioredoxin-like_sf"/>
</dbReference>
<dbReference type="EMBL" id="BATC01000030">
    <property type="protein sequence ID" value="GAD59543.1"/>
    <property type="molecule type" value="Genomic_DNA"/>
</dbReference>
<dbReference type="GO" id="GO:0030288">
    <property type="term" value="C:outer membrane-bounded periplasmic space"/>
    <property type="evidence" value="ECO:0007669"/>
    <property type="project" value="InterPro"/>
</dbReference>
<dbReference type="PANTHER" id="PTHR42852:SF6">
    <property type="entry name" value="THIOL:DISULFIDE INTERCHANGE PROTEIN DSBE"/>
    <property type="match status" value="1"/>
</dbReference>
<organism evidence="7 8">
    <name type="scientific">Brevundimonas abyssalis TAR-001</name>
    <dbReference type="NCBI Taxonomy" id="1391729"/>
    <lineage>
        <taxon>Bacteria</taxon>
        <taxon>Pseudomonadati</taxon>
        <taxon>Pseudomonadota</taxon>
        <taxon>Alphaproteobacteria</taxon>
        <taxon>Caulobacterales</taxon>
        <taxon>Caulobacteraceae</taxon>
        <taxon>Brevundimonas</taxon>
    </lineage>
</organism>
<dbReference type="InterPro" id="IPR017937">
    <property type="entry name" value="Thioredoxin_CS"/>
</dbReference>
<keyword evidence="3" id="KW-0201">Cytochrome c-type biogenesis</keyword>
<dbReference type="Gene3D" id="3.40.30.10">
    <property type="entry name" value="Glutaredoxin"/>
    <property type="match status" value="1"/>
</dbReference>
<dbReference type="InterPro" id="IPR004799">
    <property type="entry name" value="Periplasmic_diS_OxRdtase_DsbE"/>
</dbReference>
<evidence type="ECO:0000256" key="3">
    <source>
        <dbReference type="ARBA" id="ARBA00022748"/>
    </source>
</evidence>
<dbReference type="InterPro" id="IPR013766">
    <property type="entry name" value="Thioredoxin_domain"/>
</dbReference>
<keyword evidence="5" id="KW-0676">Redox-active center</keyword>
<dbReference type="GO" id="GO:0015036">
    <property type="term" value="F:disulfide oxidoreductase activity"/>
    <property type="evidence" value="ECO:0007669"/>
    <property type="project" value="InterPro"/>
</dbReference>
<dbReference type="NCBIfam" id="TIGR00385">
    <property type="entry name" value="dsbE"/>
    <property type="match status" value="1"/>
</dbReference>
<evidence type="ECO:0000256" key="2">
    <source>
        <dbReference type="ARBA" id="ARBA00007758"/>
    </source>
</evidence>
<sequence>MKRWLAVVPLIVLVALAVLFVGWSLRRDPAYQPDAMVGQAVPALTLPVLTNGTAGPGQADLVTAAAGQPTVVNIFASWCAPCRIEHPQLMALREQGVRVIGVAYKDDPAATAAFLEELGDPFAVVLVDADGRLGLEMGSSGVPETFAVDPWGVITAKHSGPIVNQAELDRLTEGLAPERWSR</sequence>
<evidence type="ECO:0000313" key="8">
    <source>
        <dbReference type="Proteomes" id="UP000016569"/>
    </source>
</evidence>
<accession>A0A8E0TRC7</accession>
<comment type="subcellular location">
    <subcellularLocation>
        <location evidence="1">Cell envelope</location>
    </subcellularLocation>
</comment>
<dbReference type="AlphaFoldDB" id="A0A8E0TRC7"/>
<reference evidence="8" key="1">
    <citation type="journal article" date="2013" name="Genome Announc.">
        <title>Draft Genome Sequence of the Dimorphic Prosthecate Bacterium Brevundimonas abyssalis TAR-001T.</title>
        <authorList>
            <person name="Tsubouchi T."/>
            <person name="Nishi S."/>
            <person name="Usui K."/>
            <person name="Shimane Y."/>
            <person name="Takaki Y."/>
            <person name="Maruyama T."/>
            <person name="Hatada Y."/>
        </authorList>
    </citation>
    <scope>NUCLEOTIDE SEQUENCE [LARGE SCALE GENOMIC DNA]</scope>
    <source>
        <strain evidence="8">TAR-001</strain>
    </source>
</reference>
<feature type="domain" description="Thioredoxin" evidence="6">
    <location>
        <begin position="35"/>
        <end position="177"/>
    </location>
</feature>
<dbReference type="InterPro" id="IPR050553">
    <property type="entry name" value="Thioredoxin_ResA/DsbE_sf"/>
</dbReference>
<keyword evidence="4" id="KW-1015">Disulfide bond</keyword>
<evidence type="ECO:0000259" key="6">
    <source>
        <dbReference type="PROSITE" id="PS51352"/>
    </source>
</evidence>
<keyword evidence="8" id="KW-1185">Reference proteome</keyword>
<dbReference type="GO" id="GO:0017004">
    <property type="term" value="P:cytochrome complex assembly"/>
    <property type="evidence" value="ECO:0007669"/>
    <property type="project" value="UniProtKB-KW"/>
</dbReference>
<dbReference type="PROSITE" id="PS51352">
    <property type="entry name" value="THIOREDOXIN_2"/>
    <property type="match status" value="1"/>
</dbReference>
<gene>
    <name evidence="7" type="ORF">MBEBAB_1793</name>
</gene>
<evidence type="ECO:0000256" key="5">
    <source>
        <dbReference type="ARBA" id="ARBA00023284"/>
    </source>
</evidence>
<dbReference type="InterPro" id="IPR013740">
    <property type="entry name" value="Redoxin"/>
</dbReference>
<dbReference type="PROSITE" id="PS00194">
    <property type="entry name" value="THIOREDOXIN_1"/>
    <property type="match status" value="1"/>
</dbReference>
<protein>
    <submittedName>
        <fullName evidence="7">Cytochrome c-type biogenesis protein CcmG/DsbE, thiol:disulfide oxidoreductase</fullName>
    </submittedName>
</protein>
<dbReference type="OrthoDB" id="9799347at2"/>
<dbReference type="RefSeq" id="WP_021697638.1">
    <property type="nucleotide sequence ID" value="NZ_BATC01000030.1"/>
</dbReference>
<evidence type="ECO:0000313" key="7">
    <source>
        <dbReference type="EMBL" id="GAD59543.1"/>
    </source>
</evidence>
<dbReference type="SUPFAM" id="SSF52833">
    <property type="entry name" value="Thioredoxin-like"/>
    <property type="match status" value="1"/>
</dbReference>